<evidence type="ECO:0000313" key="2">
    <source>
        <dbReference type="Proteomes" id="UP000789405"/>
    </source>
</evidence>
<accession>A0A9N9KEU4</accession>
<feature type="non-terminal residue" evidence="1">
    <location>
        <position position="179"/>
    </location>
</feature>
<organism evidence="1 2">
    <name type="scientific">Dentiscutata erythropus</name>
    <dbReference type="NCBI Taxonomy" id="1348616"/>
    <lineage>
        <taxon>Eukaryota</taxon>
        <taxon>Fungi</taxon>
        <taxon>Fungi incertae sedis</taxon>
        <taxon>Mucoromycota</taxon>
        <taxon>Glomeromycotina</taxon>
        <taxon>Glomeromycetes</taxon>
        <taxon>Diversisporales</taxon>
        <taxon>Gigasporaceae</taxon>
        <taxon>Dentiscutata</taxon>
    </lineage>
</organism>
<dbReference type="EMBL" id="CAJVPY010060981">
    <property type="protein sequence ID" value="CAG8821625.1"/>
    <property type="molecule type" value="Genomic_DNA"/>
</dbReference>
<dbReference type="AlphaFoldDB" id="A0A9N9KEU4"/>
<sequence length="179" mass="20898">KQGIEVLVFDEVKKHTCKDYDFIAVLSGLSIQLYGMNKKSCEIINIQHGINIERKSFSPFIFFGFNSISFTTSSDPYFKSRKKILISSINNNIESLYQISYQEVTSLIKKYKLKSNLNILELLNEYVENVTSEFMWEPRQILNNITQIRKSFKEMTQDLIDNFCGKNLIKDIVDKNLQL</sequence>
<reference evidence="1" key="1">
    <citation type="submission" date="2021-06" db="EMBL/GenBank/DDBJ databases">
        <authorList>
            <person name="Kallberg Y."/>
            <person name="Tangrot J."/>
            <person name="Rosling A."/>
        </authorList>
    </citation>
    <scope>NUCLEOTIDE SEQUENCE</scope>
    <source>
        <strain evidence="1">MA453B</strain>
    </source>
</reference>
<feature type="non-terminal residue" evidence="1">
    <location>
        <position position="1"/>
    </location>
</feature>
<protein>
    <submittedName>
        <fullName evidence="1">24912_t:CDS:1</fullName>
    </submittedName>
</protein>
<dbReference type="Proteomes" id="UP000789405">
    <property type="component" value="Unassembled WGS sequence"/>
</dbReference>
<proteinExistence type="predicted"/>
<name>A0A9N9KEU4_9GLOM</name>
<comment type="caution">
    <text evidence="1">The sequence shown here is derived from an EMBL/GenBank/DDBJ whole genome shotgun (WGS) entry which is preliminary data.</text>
</comment>
<evidence type="ECO:0000313" key="1">
    <source>
        <dbReference type="EMBL" id="CAG8821625.1"/>
    </source>
</evidence>
<keyword evidence="2" id="KW-1185">Reference proteome</keyword>
<dbReference type="OrthoDB" id="2446416at2759"/>
<gene>
    <name evidence="1" type="ORF">DERYTH_LOCUS27159</name>
</gene>